<dbReference type="AlphaFoldDB" id="A0A4U0VLD7"/>
<dbReference type="Pfam" id="PF04752">
    <property type="entry name" value="ChaC"/>
    <property type="match status" value="1"/>
</dbReference>
<organism evidence="4 5">
    <name type="scientific">Cryomyces minteri</name>
    <dbReference type="NCBI Taxonomy" id="331657"/>
    <lineage>
        <taxon>Eukaryota</taxon>
        <taxon>Fungi</taxon>
        <taxon>Dikarya</taxon>
        <taxon>Ascomycota</taxon>
        <taxon>Pezizomycotina</taxon>
        <taxon>Dothideomycetes</taxon>
        <taxon>Dothideomycetes incertae sedis</taxon>
        <taxon>Cryomyces</taxon>
    </lineage>
</organism>
<sequence>MHLDFIFTRTWNIEWYAARIIVAHQKLQGASSRSSSIVTGQKSQIMSKYTASPKVWGAAYHIPASKAAEVREYLDIREINGYSMQYTPFHVSATTSEPSQKEDSFSCLVYIGLPDNPQFLGPQDQQALAEHILKSTGPSGENREYLYLLDEALTGLSDESRDEHIHDLARRCRELEQAHGGDPGITVRDGVPGTLKRVGSTQEQEEVEREEETQ</sequence>
<dbReference type="PANTHER" id="PTHR12192">
    <property type="entry name" value="CATION TRANSPORT PROTEIN CHAC-RELATED"/>
    <property type="match status" value="1"/>
</dbReference>
<dbReference type="GO" id="GO:0005737">
    <property type="term" value="C:cytoplasm"/>
    <property type="evidence" value="ECO:0007669"/>
    <property type="project" value="TreeGrafter"/>
</dbReference>
<protein>
    <recommendedName>
        <fullName evidence="1">glutathione-specific gamma-glutamylcyclotransferase</fullName>
        <ecNumber evidence="1">4.3.2.7</ecNumber>
    </recommendedName>
</protein>
<proteinExistence type="predicted"/>
<gene>
    <name evidence="4" type="ORF">B0A49_12733</name>
</gene>
<accession>A0A4U0VLD7</accession>
<keyword evidence="2" id="KW-0456">Lyase</keyword>
<dbReference type="GO" id="GO:0061928">
    <property type="term" value="F:glutathione specific gamma-glutamylcyclotransferase activity"/>
    <property type="evidence" value="ECO:0007669"/>
    <property type="project" value="UniProtKB-EC"/>
</dbReference>
<dbReference type="Proteomes" id="UP000308768">
    <property type="component" value="Unassembled WGS sequence"/>
</dbReference>
<evidence type="ECO:0000313" key="4">
    <source>
        <dbReference type="EMBL" id="TKA49953.1"/>
    </source>
</evidence>
<dbReference type="EC" id="4.3.2.7" evidence="1"/>
<comment type="caution">
    <text evidence="4">The sequence shown here is derived from an EMBL/GenBank/DDBJ whole genome shotgun (WGS) entry which is preliminary data.</text>
</comment>
<evidence type="ECO:0000256" key="1">
    <source>
        <dbReference type="ARBA" id="ARBA00012344"/>
    </source>
</evidence>
<feature type="compositionally biased region" description="Acidic residues" evidence="3">
    <location>
        <begin position="203"/>
        <end position="214"/>
    </location>
</feature>
<evidence type="ECO:0000313" key="5">
    <source>
        <dbReference type="Proteomes" id="UP000308768"/>
    </source>
</evidence>
<dbReference type="PANTHER" id="PTHR12192:SF2">
    <property type="entry name" value="GLUTATHIONE-SPECIFIC GAMMA-GLUTAMYLCYCLOTRANSFERASE 2"/>
    <property type="match status" value="1"/>
</dbReference>
<reference evidence="4 5" key="1">
    <citation type="submission" date="2017-03" db="EMBL/GenBank/DDBJ databases">
        <title>Genomes of endolithic fungi from Antarctica.</title>
        <authorList>
            <person name="Coleine C."/>
            <person name="Masonjones S."/>
            <person name="Stajich J.E."/>
        </authorList>
    </citation>
    <scope>NUCLEOTIDE SEQUENCE [LARGE SCALE GENOMIC DNA]</scope>
    <source>
        <strain evidence="4 5">CCFEE 5187</strain>
    </source>
</reference>
<name>A0A4U0VLD7_9PEZI</name>
<feature type="region of interest" description="Disordered" evidence="3">
    <location>
        <begin position="177"/>
        <end position="214"/>
    </location>
</feature>
<dbReference type="GO" id="GO:0006751">
    <property type="term" value="P:glutathione catabolic process"/>
    <property type="evidence" value="ECO:0007669"/>
    <property type="project" value="InterPro"/>
</dbReference>
<keyword evidence="5" id="KW-1185">Reference proteome</keyword>
<evidence type="ECO:0000256" key="2">
    <source>
        <dbReference type="ARBA" id="ARBA00023239"/>
    </source>
</evidence>
<dbReference type="InterPro" id="IPR006840">
    <property type="entry name" value="ChaC"/>
</dbReference>
<evidence type="ECO:0000256" key="3">
    <source>
        <dbReference type="SAM" id="MobiDB-lite"/>
    </source>
</evidence>
<dbReference type="STRING" id="331657.A0A4U0VLD7"/>
<dbReference type="EMBL" id="NAJN01002694">
    <property type="protein sequence ID" value="TKA49953.1"/>
    <property type="molecule type" value="Genomic_DNA"/>
</dbReference>
<dbReference type="OrthoDB" id="1933483at2759"/>